<proteinExistence type="predicted"/>
<organism evidence="2 3">
    <name type="scientific">Orchesella cincta</name>
    <name type="common">Springtail</name>
    <name type="synonym">Podura cincta</name>
    <dbReference type="NCBI Taxonomy" id="48709"/>
    <lineage>
        <taxon>Eukaryota</taxon>
        <taxon>Metazoa</taxon>
        <taxon>Ecdysozoa</taxon>
        <taxon>Arthropoda</taxon>
        <taxon>Hexapoda</taxon>
        <taxon>Collembola</taxon>
        <taxon>Entomobryomorpha</taxon>
        <taxon>Entomobryoidea</taxon>
        <taxon>Orchesellidae</taxon>
        <taxon>Orchesellinae</taxon>
        <taxon>Orchesella</taxon>
    </lineage>
</organism>
<protein>
    <submittedName>
        <fullName evidence="2">Uncharacterized protein</fullName>
    </submittedName>
</protein>
<gene>
    <name evidence="2" type="ORF">Ocin01_16405</name>
</gene>
<name>A0A1D2MB98_ORCCI</name>
<sequence>MGKLILGLQLAVIFTVILIVNAKTPYPDWSCYPGLDPTWIDYAMELCEGQECEKSCILKFHGIVHWNNYRTLQSKKSTVNRMNYFLFSKDAHGKSSSRIIARRLHANCSHLSSDANEPKCSPELEKCIENVTVIYFCSFCSVKFKSSLNYIMSISLELLMQGLRWLESV</sequence>
<feature type="signal peptide" evidence="1">
    <location>
        <begin position="1"/>
        <end position="22"/>
    </location>
</feature>
<evidence type="ECO:0000256" key="1">
    <source>
        <dbReference type="SAM" id="SignalP"/>
    </source>
</evidence>
<reference evidence="2 3" key="1">
    <citation type="journal article" date="2016" name="Genome Biol. Evol.">
        <title>Gene Family Evolution Reflects Adaptation to Soil Environmental Stressors in the Genome of the Collembolan Orchesella cincta.</title>
        <authorList>
            <person name="Faddeeva-Vakhrusheva A."/>
            <person name="Derks M.F."/>
            <person name="Anvar S.Y."/>
            <person name="Agamennone V."/>
            <person name="Suring W."/>
            <person name="Smit S."/>
            <person name="van Straalen N.M."/>
            <person name="Roelofs D."/>
        </authorList>
    </citation>
    <scope>NUCLEOTIDE SEQUENCE [LARGE SCALE GENOMIC DNA]</scope>
    <source>
        <tissue evidence="2">Mixed pool</tissue>
    </source>
</reference>
<dbReference type="EMBL" id="LJIJ01002061">
    <property type="protein sequence ID" value="ODM90278.1"/>
    <property type="molecule type" value="Genomic_DNA"/>
</dbReference>
<comment type="caution">
    <text evidence="2">The sequence shown here is derived from an EMBL/GenBank/DDBJ whole genome shotgun (WGS) entry which is preliminary data.</text>
</comment>
<feature type="chain" id="PRO_5008903749" evidence="1">
    <location>
        <begin position="23"/>
        <end position="169"/>
    </location>
</feature>
<dbReference type="Proteomes" id="UP000094527">
    <property type="component" value="Unassembled WGS sequence"/>
</dbReference>
<accession>A0A1D2MB98</accession>
<keyword evidence="1" id="KW-0732">Signal</keyword>
<keyword evidence="3" id="KW-1185">Reference proteome</keyword>
<evidence type="ECO:0000313" key="2">
    <source>
        <dbReference type="EMBL" id="ODM90278.1"/>
    </source>
</evidence>
<dbReference type="AlphaFoldDB" id="A0A1D2MB98"/>
<evidence type="ECO:0000313" key="3">
    <source>
        <dbReference type="Proteomes" id="UP000094527"/>
    </source>
</evidence>